<dbReference type="PANTHER" id="PTHR11895:SF76">
    <property type="entry name" value="INDOLEACETAMIDE HYDROLASE"/>
    <property type="match status" value="1"/>
</dbReference>
<dbReference type="PANTHER" id="PTHR11895">
    <property type="entry name" value="TRANSAMIDASE"/>
    <property type="match status" value="1"/>
</dbReference>
<dbReference type="GO" id="GO:0003824">
    <property type="term" value="F:catalytic activity"/>
    <property type="evidence" value="ECO:0007669"/>
    <property type="project" value="InterPro"/>
</dbReference>
<feature type="domain" description="Amidase" evidence="1">
    <location>
        <begin position="26"/>
        <end position="451"/>
    </location>
</feature>
<dbReference type="Pfam" id="PF01425">
    <property type="entry name" value="Amidase"/>
    <property type="match status" value="1"/>
</dbReference>
<dbReference type="EMBL" id="CP054706">
    <property type="protein sequence ID" value="QQK79359.1"/>
    <property type="molecule type" value="Genomic_DNA"/>
</dbReference>
<dbReference type="KEGG" id="scib:HUG20_05290"/>
<name>A0A7T6Z9I3_9BACI</name>
<dbReference type="SUPFAM" id="SSF75304">
    <property type="entry name" value="Amidase signature (AS) enzymes"/>
    <property type="match status" value="1"/>
</dbReference>
<evidence type="ECO:0000313" key="3">
    <source>
        <dbReference type="Proteomes" id="UP000595349"/>
    </source>
</evidence>
<evidence type="ECO:0000259" key="1">
    <source>
        <dbReference type="Pfam" id="PF01425"/>
    </source>
</evidence>
<keyword evidence="3" id="KW-1185">Reference proteome</keyword>
<dbReference type="NCBIfam" id="NF005686">
    <property type="entry name" value="PRK07486.1"/>
    <property type="match status" value="1"/>
</dbReference>
<accession>A0A7T6Z9I3</accession>
<proteinExistence type="predicted"/>
<dbReference type="Proteomes" id="UP000595349">
    <property type="component" value="Chromosome"/>
</dbReference>
<dbReference type="RefSeq" id="WP_200088868.1">
    <property type="nucleotide sequence ID" value="NZ_CP054706.1"/>
</dbReference>
<protein>
    <submittedName>
        <fullName evidence="2">Amidase</fullName>
    </submittedName>
</protein>
<dbReference type="AlphaFoldDB" id="A0A7T6Z9I3"/>
<organism evidence="2 3">
    <name type="scientific">Salicibibacter cibi</name>
    <dbReference type="NCBI Taxonomy" id="2743001"/>
    <lineage>
        <taxon>Bacteria</taxon>
        <taxon>Bacillati</taxon>
        <taxon>Bacillota</taxon>
        <taxon>Bacilli</taxon>
        <taxon>Bacillales</taxon>
        <taxon>Bacillaceae</taxon>
        <taxon>Salicibibacter</taxon>
    </lineage>
</organism>
<gene>
    <name evidence="2" type="ORF">HUG20_05290</name>
</gene>
<dbReference type="Gene3D" id="3.90.1300.10">
    <property type="entry name" value="Amidase signature (AS) domain"/>
    <property type="match status" value="1"/>
</dbReference>
<dbReference type="InterPro" id="IPR023631">
    <property type="entry name" value="Amidase_dom"/>
</dbReference>
<dbReference type="InterPro" id="IPR036928">
    <property type="entry name" value="AS_sf"/>
</dbReference>
<reference evidence="2 3" key="1">
    <citation type="submission" date="2020-06" db="EMBL/GenBank/DDBJ databases">
        <title>Genomic analysis of Salicibibacter sp. NKC21-4.</title>
        <authorList>
            <person name="Oh Y.J."/>
        </authorList>
    </citation>
    <scope>NUCLEOTIDE SEQUENCE [LARGE SCALE GENOMIC DNA]</scope>
    <source>
        <strain evidence="2 3">NKC21-4</strain>
    </source>
</reference>
<sequence length="475" mass="51915">MSSELKEHSLVALAEKIQTKEVSAIEVTEEFIAQIEKYNPIVNAIVSFSPERARSEARAADHRLANGEVDGLLHGIPMSFKDTHDVAGLPTTKGSPVLRDNVPEKDELIVERLRKAGAITLGKTNVPEFAAGSHTFNEVFGMTRNPYNLERTSGGSSGGAAAALATNMIPLADGSDMGGSCRNPAAFNNVVGMRPSPGRVPTHTKPNAFSRLSVQGPLARTVKDAAYMMTVIAGYDKRDPISIKESGEIFNKSLQRDFKGVRVAYSSDLGGQIPIDPMVREGFLEQIPILEKLGFVAEENFPDMCGADEVFNVLRAHDMETAAGEMVEEHQEKIKDTYVKNVELGRQLSGPDVGKAMRLQTELFSRMHTFFGNYDYLVLPVSQVPPFDAELEYPTTISGVKMDSYISWMRSCSLITATGHPAISVPAGFTKDGLPLGLQIVGPHQADFEILQAAFAFEQATHYRKKFPVLISRVR</sequence>
<dbReference type="InterPro" id="IPR000120">
    <property type="entry name" value="Amidase"/>
</dbReference>
<evidence type="ECO:0000313" key="2">
    <source>
        <dbReference type="EMBL" id="QQK79359.1"/>
    </source>
</evidence>